<dbReference type="KEGG" id="ote:Oter_1231"/>
<keyword evidence="2" id="KW-1185">Reference proteome</keyword>
<proteinExistence type="predicted"/>
<sequence>MTKVTIIFAVLAVLSTALSMAGFLPALLPQTLVALTLCGALFNVIGQGERHPL</sequence>
<evidence type="ECO:0000313" key="2">
    <source>
        <dbReference type="Proteomes" id="UP000007013"/>
    </source>
</evidence>
<name>B1ZPJ7_OPITP</name>
<dbReference type="RefSeq" id="WP_012374054.1">
    <property type="nucleotide sequence ID" value="NC_010571.1"/>
</dbReference>
<dbReference type="EMBL" id="CP001032">
    <property type="protein sequence ID" value="ACB74516.1"/>
    <property type="molecule type" value="Genomic_DNA"/>
</dbReference>
<accession>B1ZPJ7</accession>
<dbReference type="AlphaFoldDB" id="B1ZPJ7"/>
<protein>
    <submittedName>
        <fullName evidence="1">Uncharacterized protein</fullName>
    </submittedName>
</protein>
<dbReference type="Proteomes" id="UP000007013">
    <property type="component" value="Chromosome"/>
</dbReference>
<evidence type="ECO:0000313" key="1">
    <source>
        <dbReference type="EMBL" id="ACB74516.1"/>
    </source>
</evidence>
<organism evidence="1 2">
    <name type="scientific">Opitutus terrae (strain DSM 11246 / JCM 15787 / PB90-1)</name>
    <dbReference type="NCBI Taxonomy" id="452637"/>
    <lineage>
        <taxon>Bacteria</taxon>
        <taxon>Pseudomonadati</taxon>
        <taxon>Verrucomicrobiota</taxon>
        <taxon>Opitutia</taxon>
        <taxon>Opitutales</taxon>
        <taxon>Opitutaceae</taxon>
        <taxon>Opitutus</taxon>
    </lineage>
</organism>
<dbReference type="STRING" id="452637.Oter_1231"/>
<dbReference type="HOGENOM" id="CLU_3064124_0_0_0"/>
<reference evidence="1 2" key="1">
    <citation type="journal article" date="2011" name="J. Bacteriol.">
        <title>Genome sequence of the verrucomicrobium Opitutus terrae PB90-1, an abundant inhabitant of rice paddy soil ecosystems.</title>
        <authorList>
            <person name="van Passel M.W."/>
            <person name="Kant R."/>
            <person name="Palva A."/>
            <person name="Copeland A."/>
            <person name="Lucas S."/>
            <person name="Lapidus A."/>
            <person name="Glavina del Rio T."/>
            <person name="Pitluck S."/>
            <person name="Goltsman E."/>
            <person name="Clum A."/>
            <person name="Sun H."/>
            <person name="Schmutz J."/>
            <person name="Larimer F.W."/>
            <person name="Land M.L."/>
            <person name="Hauser L."/>
            <person name="Kyrpides N."/>
            <person name="Mikhailova N."/>
            <person name="Richardson P.P."/>
            <person name="Janssen P.H."/>
            <person name="de Vos W.M."/>
            <person name="Smidt H."/>
        </authorList>
    </citation>
    <scope>NUCLEOTIDE SEQUENCE [LARGE SCALE GENOMIC DNA]</scope>
    <source>
        <strain evidence="2">DSM 11246 / JCM 15787 / PB90-1</strain>
    </source>
</reference>
<gene>
    <name evidence="1" type="ordered locus">Oter_1231</name>
</gene>